<keyword evidence="3" id="KW-1133">Transmembrane helix</keyword>
<evidence type="ECO:0000256" key="1">
    <source>
        <dbReference type="ARBA" id="ARBA00022630"/>
    </source>
</evidence>
<dbReference type="EC" id="1.6.2.4" evidence="2"/>
<dbReference type="SUPFAM" id="SSF52218">
    <property type="entry name" value="Flavoproteins"/>
    <property type="match status" value="1"/>
</dbReference>
<dbReference type="STRING" id="619805.SAMN05660477_00175"/>
<evidence type="ECO:0000256" key="2">
    <source>
        <dbReference type="ARBA" id="ARBA00023797"/>
    </source>
</evidence>
<sequence length="728" mass="82449">MTVSIWRYAHLALAIISSAFLLILSVTGVILAYDAIDEKAPAYRVENFQELNLGQVLPTLRDSYFEVIEVKVDHNDFVTIDALDENGNPVKSYIDPNSGKKIGDIKPKSDFINWTTALHRSLFLKETGRAIVGVVSFILFLISISGFVLILKRQQGIKHFFTRIRKDFFSQYFHVVSGRLLLIPILIVALTGTIIFMVRLDFFKGESQEIKHTAKAGEAKDLKDIPFFKNTTLDDVERIEFPFVPDDEAEPFIVHLKDRSVSVNQVTGEIISETKYPYSAVLEKINLDLHTGKTSRVWAFILGLASLNIVFFIYTGFVIMFRRTRTKIKNQYKSKDAEIVLLVGSENGTTLTFADNIHKQLLGQGKKSFLAQMNQYEAYPNAQQLVIFTSTYGLGEAPTNANRFENLVKKTPQDHPISFSVVGFGSKSYADYCEFAVSVNQILNEQSWATELVNLCTVNDRSTQEFVHWAQLWSEKSLLALATAPTVYESKIPNLKEFEVVEKSIPTEENSTFKIILKPTNKQIFESGDLLAIYPENNNKERFYSVGKVGQNIQLLVKLFPGGLGSEYLNQLKIGSKINGRIMENAKFHLPNDAQNVAMIANGTGIAPFLGMIDENSSKKNIRLYSGFRFDNSQAKEYQKFGQEQQSKGHLESLHLAFSREENKQYVMDLIKNDEVYFADLLKNGGIIMICGALKMQRDVEKALEEITLKYHQQPLSSYENQILTDCY</sequence>
<feature type="transmembrane region" description="Helical" evidence="3">
    <location>
        <begin position="130"/>
        <end position="151"/>
    </location>
</feature>
<feature type="transmembrane region" description="Helical" evidence="3">
    <location>
        <begin position="12"/>
        <end position="33"/>
    </location>
</feature>
<feature type="transmembrane region" description="Helical" evidence="3">
    <location>
        <begin position="172"/>
        <end position="198"/>
    </location>
</feature>
<dbReference type="InterPro" id="IPR001433">
    <property type="entry name" value="OxRdtase_FAD/NAD-bd"/>
</dbReference>
<reference evidence="5 6" key="1">
    <citation type="submission" date="2017-02" db="EMBL/GenBank/DDBJ databases">
        <authorList>
            <person name="Peterson S.W."/>
        </authorList>
    </citation>
    <scope>NUCLEOTIDE SEQUENCE [LARGE SCALE GENOMIC DNA]</scope>
    <source>
        <strain evidence="5 6">DSM 22323</strain>
    </source>
</reference>
<dbReference type="EMBL" id="FUYZ01000001">
    <property type="protein sequence ID" value="SKB60516.1"/>
    <property type="molecule type" value="Genomic_DNA"/>
</dbReference>
<dbReference type="PROSITE" id="PS50902">
    <property type="entry name" value="FLAVODOXIN_LIKE"/>
    <property type="match status" value="1"/>
</dbReference>
<protein>
    <recommendedName>
        <fullName evidence="2">NADPH--hemoprotein reductase</fullName>
        <ecNumber evidence="2">1.6.2.4</ecNumber>
    </recommendedName>
</protein>
<dbReference type="InterPro" id="IPR029039">
    <property type="entry name" value="Flavoprotein-like_sf"/>
</dbReference>
<dbReference type="Gene3D" id="3.40.50.80">
    <property type="entry name" value="Nucleotide-binding domain of ferredoxin-NADP reductase (FNR) module"/>
    <property type="match status" value="1"/>
</dbReference>
<dbReference type="Proteomes" id="UP000191112">
    <property type="component" value="Unassembled WGS sequence"/>
</dbReference>
<name>A0A1T5CME4_9FLAO</name>
<dbReference type="PANTHER" id="PTHR19384">
    <property type="entry name" value="NITRIC OXIDE SYNTHASE-RELATED"/>
    <property type="match status" value="1"/>
</dbReference>
<dbReference type="SUPFAM" id="SSF52343">
    <property type="entry name" value="Ferredoxin reductase-like, C-terminal NADP-linked domain"/>
    <property type="match status" value="1"/>
</dbReference>
<dbReference type="InterPro" id="IPR039261">
    <property type="entry name" value="FNR_nucleotide-bd"/>
</dbReference>
<proteinExistence type="predicted"/>
<dbReference type="Pfam" id="PF03929">
    <property type="entry name" value="PepSY_TM"/>
    <property type="match status" value="1"/>
</dbReference>
<dbReference type="Pfam" id="PF00258">
    <property type="entry name" value="Flavodoxin_1"/>
    <property type="match status" value="1"/>
</dbReference>
<feature type="domain" description="Flavodoxin-like" evidence="4">
    <location>
        <begin position="339"/>
        <end position="478"/>
    </location>
</feature>
<keyword evidence="3" id="KW-0472">Membrane</keyword>
<keyword evidence="3" id="KW-0812">Transmembrane</keyword>
<dbReference type="InterPro" id="IPR005625">
    <property type="entry name" value="PepSY-ass_TM"/>
</dbReference>
<evidence type="ECO:0000259" key="4">
    <source>
        <dbReference type="PROSITE" id="PS50902"/>
    </source>
</evidence>
<feature type="transmembrane region" description="Helical" evidence="3">
    <location>
        <begin position="297"/>
        <end position="321"/>
    </location>
</feature>
<dbReference type="InterPro" id="IPR008254">
    <property type="entry name" value="Flavodoxin/NO_synth"/>
</dbReference>
<dbReference type="GO" id="GO:0003958">
    <property type="term" value="F:NADPH-hemoprotein reductase activity"/>
    <property type="evidence" value="ECO:0007669"/>
    <property type="project" value="UniProtKB-EC"/>
</dbReference>
<keyword evidence="6" id="KW-1185">Reference proteome</keyword>
<keyword evidence="1" id="KW-0285">Flavoprotein</keyword>
<dbReference type="RefSeq" id="WP_079665495.1">
    <property type="nucleotide sequence ID" value="NZ_FUYZ01000001.1"/>
</dbReference>
<dbReference type="Gene3D" id="3.40.50.360">
    <property type="match status" value="1"/>
</dbReference>
<dbReference type="Pfam" id="PF00175">
    <property type="entry name" value="NAD_binding_1"/>
    <property type="match status" value="1"/>
</dbReference>
<dbReference type="GO" id="GO:0005829">
    <property type="term" value="C:cytosol"/>
    <property type="evidence" value="ECO:0007669"/>
    <property type="project" value="TreeGrafter"/>
</dbReference>
<dbReference type="SUPFAM" id="SSF63380">
    <property type="entry name" value="Riboflavin synthase domain-like"/>
    <property type="match status" value="1"/>
</dbReference>
<organism evidence="5 6">
    <name type="scientific">Soonwooa buanensis</name>
    <dbReference type="NCBI Taxonomy" id="619805"/>
    <lineage>
        <taxon>Bacteria</taxon>
        <taxon>Pseudomonadati</taxon>
        <taxon>Bacteroidota</taxon>
        <taxon>Flavobacteriia</taxon>
        <taxon>Flavobacteriales</taxon>
        <taxon>Weeksellaceae</taxon>
        <taxon>Chryseobacterium group</taxon>
        <taxon>Soonwooa</taxon>
    </lineage>
</organism>
<dbReference type="AlphaFoldDB" id="A0A1T5CME4"/>
<dbReference type="GO" id="GO:0010181">
    <property type="term" value="F:FMN binding"/>
    <property type="evidence" value="ECO:0007669"/>
    <property type="project" value="InterPro"/>
</dbReference>
<accession>A0A1T5CME4</accession>
<evidence type="ECO:0000256" key="3">
    <source>
        <dbReference type="SAM" id="Phobius"/>
    </source>
</evidence>
<evidence type="ECO:0000313" key="6">
    <source>
        <dbReference type="Proteomes" id="UP000191112"/>
    </source>
</evidence>
<evidence type="ECO:0000313" key="5">
    <source>
        <dbReference type="EMBL" id="SKB60516.1"/>
    </source>
</evidence>
<gene>
    <name evidence="5" type="ORF">SAMN05660477_00175</name>
</gene>
<dbReference type="OrthoDB" id="9789468at2"/>
<dbReference type="GO" id="GO:0050660">
    <property type="term" value="F:flavin adenine dinucleotide binding"/>
    <property type="evidence" value="ECO:0007669"/>
    <property type="project" value="TreeGrafter"/>
</dbReference>
<dbReference type="InterPro" id="IPR017938">
    <property type="entry name" value="Riboflavin_synthase-like_b-brl"/>
</dbReference>
<dbReference type="PANTHER" id="PTHR19384:SF17">
    <property type="entry name" value="NADPH--CYTOCHROME P450 REDUCTASE"/>
    <property type="match status" value="1"/>
</dbReference>